<keyword evidence="19" id="KW-1185">Reference proteome</keyword>
<evidence type="ECO:0000256" key="7">
    <source>
        <dbReference type="ARBA" id="ARBA00022741"/>
    </source>
</evidence>
<dbReference type="GO" id="GO:0004637">
    <property type="term" value="F:phosphoribosylamine-glycine ligase activity"/>
    <property type="evidence" value="ECO:0007669"/>
    <property type="project" value="UniProtKB-UniRule"/>
</dbReference>
<sequence length="422" mass="46362">MKLLVIGSGGREHAIAKKLLESSSVQTVYCAPGNPGMRQDGIECLDINENNHKGLIQFAKEQNIHWTLVGPEQPLINGIVDEFESAGLKIFGPNRLASQIEGSKAFAKKIMTTYGIPTADYQVFHEVEAARACVSQSSFPVVIKADGLAAGKGVVIATTLEEAYQALEELLVQHKFGESSQEVVIEEFLEGEEFSLLSFVKNETFYPMVIAQDHKRAYDHDLGPNTGGMGAYSPVPQIPQSVINQAVMEIVKPTVLGMIENGTPFTGILYTGLINTIEGPKVIEFNARFGDPETQVILSRLTSDFAKIIDNIFNDKIPDITWSDDTCVGVILAAKGYPEAYSTGVLLPEFPDKVTTFYAGVSERENQLVSNGGRVMLLNAKAPTLAQALEEVYQFLDHYQGDELFYRHDIAHRAVKYLESHS</sequence>
<evidence type="ECO:0000313" key="20">
    <source>
        <dbReference type="Proteomes" id="UP000297725"/>
    </source>
</evidence>
<comment type="cofactor">
    <cofactor evidence="1">
        <name>Mn(2+)</name>
        <dbReference type="ChEBI" id="CHEBI:29035"/>
    </cofactor>
</comment>
<dbReference type="Gene3D" id="3.90.600.10">
    <property type="entry name" value="Phosphoribosylglycinamide synthetase, C-terminal domain"/>
    <property type="match status" value="1"/>
</dbReference>
<dbReference type="InterPro" id="IPR020561">
    <property type="entry name" value="PRibGlycinamid_synth_ATP-grasp"/>
</dbReference>
<gene>
    <name evidence="14 18" type="primary">purD</name>
    <name evidence="18" type="ORF">E4031_01135</name>
    <name evidence="17" type="ORF">E4Z98_05510</name>
</gene>
<dbReference type="InterPro" id="IPR011054">
    <property type="entry name" value="Rudment_hybrid_motif"/>
</dbReference>
<evidence type="ECO:0000256" key="3">
    <source>
        <dbReference type="ARBA" id="ARBA00005174"/>
    </source>
</evidence>
<evidence type="ECO:0000256" key="1">
    <source>
        <dbReference type="ARBA" id="ARBA00001936"/>
    </source>
</evidence>
<evidence type="ECO:0000256" key="4">
    <source>
        <dbReference type="ARBA" id="ARBA00013255"/>
    </source>
</evidence>
<keyword evidence="9 15" id="KW-0067">ATP-binding</keyword>
<dbReference type="GO" id="GO:0009113">
    <property type="term" value="P:purine nucleobase biosynthetic process"/>
    <property type="evidence" value="ECO:0007669"/>
    <property type="project" value="InterPro"/>
</dbReference>
<dbReference type="InterPro" id="IPR020560">
    <property type="entry name" value="PRibGlycinamide_synth_C-dom"/>
</dbReference>
<dbReference type="Proteomes" id="UP000296883">
    <property type="component" value="Chromosome"/>
</dbReference>
<dbReference type="RefSeq" id="WP_135253492.1">
    <property type="nucleotide sequence ID" value="NZ_CP038865.1"/>
</dbReference>
<dbReference type="Gene3D" id="3.30.470.20">
    <property type="entry name" value="ATP-grasp fold, B domain"/>
    <property type="match status" value="1"/>
</dbReference>
<keyword evidence="6" id="KW-0479">Metal-binding</keyword>
<protein>
    <recommendedName>
        <fullName evidence="4 14">Phosphoribosylamine--glycine ligase</fullName>
        <ecNumber evidence="4 14">6.3.4.13</ecNumber>
    </recommendedName>
    <alternativeName>
        <fullName evidence="14">GARS</fullName>
    </alternativeName>
    <alternativeName>
        <fullName evidence="12 14">Glycinamide ribonucleotide synthetase</fullName>
    </alternativeName>
    <alternativeName>
        <fullName evidence="13 14">Phosphoribosylglycinamide synthetase</fullName>
    </alternativeName>
</protein>
<evidence type="ECO:0000256" key="5">
    <source>
        <dbReference type="ARBA" id="ARBA00022598"/>
    </source>
</evidence>
<comment type="similarity">
    <text evidence="11 14">Belongs to the GARS family.</text>
</comment>
<evidence type="ECO:0000256" key="13">
    <source>
        <dbReference type="ARBA" id="ARBA00042864"/>
    </source>
</evidence>
<evidence type="ECO:0000313" key="17">
    <source>
        <dbReference type="EMBL" id="QCA28800.1"/>
    </source>
</evidence>
<dbReference type="EMBL" id="SRHU01000006">
    <property type="protein sequence ID" value="TFZ42999.1"/>
    <property type="molecule type" value="Genomic_DNA"/>
</dbReference>
<dbReference type="PANTHER" id="PTHR43472:SF1">
    <property type="entry name" value="PHOSPHORIBOSYLAMINE--GLYCINE LIGASE, CHLOROPLASTIC"/>
    <property type="match status" value="1"/>
</dbReference>
<dbReference type="Proteomes" id="UP000297725">
    <property type="component" value="Unassembled WGS sequence"/>
</dbReference>
<dbReference type="SUPFAM" id="SSF51246">
    <property type="entry name" value="Rudiment single hybrid motif"/>
    <property type="match status" value="1"/>
</dbReference>
<dbReference type="InterPro" id="IPR020562">
    <property type="entry name" value="PRibGlycinamide_synth_N"/>
</dbReference>
<dbReference type="SMART" id="SM01210">
    <property type="entry name" value="GARS_C"/>
    <property type="match status" value="1"/>
</dbReference>
<evidence type="ECO:0000256" key="15">
    <source>
        <dbReference type="PROSITE-ProRule" id="PRU00409"/>
    </source>
</evidence>
<dbReference type="SMART" id="SM01209">
    <property type="entry name" value="GARS_A"/>
    <property type="match status" value="1"/>
</dbReference>
<keyword evidence="8 14" id="KW-0658">Purine biosynthesis</keyword>
<evidence type="ECO:0000256" key="10">
    <source>
        <dbReference type="ARBA" id="ARBA00023211"/>
    </source>
</evidence>
<reference evidence="18 20" key="1">
    <citation type="submission" date="2019-03" db="EMBL/GenBank/DDBJ databases">
        <title>Vagococcus sp. was isolated fron gut of Carduelis flavirostris.</title>
        <authorList>
            <person name="Ge Y."/>
        </authorList>
    </citation>
    <scope>NUCLEOTIDE SEQUENCE [LARGE SCALE GENOMIC DNA]</scope>
    <source>
        <strain evidence="18 20">CF-210</strain>
    </source>
</reference>
<dbReference type="InterPro" id="IPR037123">
    <property type="entry name" value="PRibGlycinamide_synth_C_sf"/>
</dbReference>
<dbReference type="EMBL" id="CP038865">
    <property type="protein sequence ID" value="QCA28800.1"/>
    <property type="molecule type" value="Genomic_DNA"/>
</dbReference>
<dbReference type="InterPro" id="IPR016185">
    <property type="entry name" value="PreATP-grasp_dom_sf"/>
</dbReference>
<dbReference type="Pfam" id="PF02844">
    <property type="entry name" value="GARS_N"/>
    <property type="match status" value="1"/>
</dbReference>
<name>A0AAJ5EFP2_9ENTE</name>
<dbReference type="SUPFAM" id="SSF56059">
    <property type="entry name" value="Glutathione synthetase ATP-binding domain-like"/>
    <property type="match status" value="1"/>
</dbReference>
<dbReference type="Pfam" id="PF01071">
    <property type="entry name" value="GARS_A"/>
    <property type="match status" value="1"/>
</dbReference>
<dbReference type="InterPro" id="IPR013815">
    <property type="entry name" value="ATP_grasp_subdomain_1"/>
</dbReference>
<comment type="pathway">
    <text evidence="3 14">Purine metabolism; IMP biosynthesis via de novo pathway; N(1)-(5-phospho-D-ribosyl)glycinamide from 5-phospho-alpha-D-ribose 1-diphosphate: step 2/2.</text>
</comment>
<dbReference type="EC" id="6.3.4.13" evidence="4 14"/>
<dbReference type="SUPFAM" id="SSF52440">
    <property type="entry name" value="PreATP-grasp domain"/>
    <property type="match status" value="1"/>
</dbReference>
<dbReference type="InterPro" id="IPR011761">
    <property type="entry name" value="ATP-grasp"/>
</dbReference>
<dbReference type="FunFam" id="3.30.1490.20:FF:000006">
    <property type="entry name" value="phosphoribosylamine--glycine ligase, chloroplastic-like"/>
    <property type="match status" value="1"/>
</dbReference>
<evidence type="ECO:0000256" key="2">
    <source>
        <dbReference type="ARBA" id="ARBA00001946"/>
    </source>
</evidence>
<dbReference type="FunFam" id="3.40.50.20:FF:000006">
    <property type="entry name" value="Phosphoribosylamine--glycine ligase, chloroplastic"/>
    <property type="match status" value="1"/>
</dbReference>
<dbReference type="GO" id="GO:0046872">
    <property type="term" value="F:metal ion binding"/>
    <property type="evidence" value="ECO:0007669"/>
    <property type="project" value="UniProtKB-KW"/>
</dbReference>
<evidence type="ECO:0000313" key="19">
    <source>
        <dbReference type="Proteomes" id="UP000296883"/>
    </source>
</evidence>
<evidence type="ECO:0000256" key="11">
    <source>
        <dbReference type="ARBA" id="ARBA00038345"/>
    </source>
</evidence>
<evidence type="ECO:0000313" key="18">
    <source>
        <dbReference type="EMBL" id="TFZ42999.1"/>
    </source>
</evidence>
<evidence type="ECO:0000256" key="14">
    <source>
        <dbReference type="HAMAP-Rule" id="MF_00138"/>
    </source>
</evidence>
<evidence type="ECO:0000259" key="16">
    <source>
        <dbReference type="PROSITE" id="PS50975"/>
    </source>
</evidence>
<dbReference type="GO" id="GO:0005524">
    <property type="term" value="F:ATP binding"/>
    <property type="evidence" value="ECO:0007669"/>
    <property type="project" value="UniProtKB-UniRule"/>
</dbReference>
<keyword evidence="7 15" id="KW-0547">Nucleotide-binding</keyword>
<evidence type="ECO:0000256" key="12">
    <source>
        <dbReference type="ARBA" id="ARBA00042242"/>
    </source>
</evidence>
<dbReference type="AlphaFoldDB" id="A0AAJ5EFP2"/>
<dbReference type="Gene3D" id="3.40.50.20">
    <property type="match status" value="1"/>
</dbReference>
<feature type="domain" description="ATP-grasp" evidence="16">
    <location>
        <begin position="108"/>
        <end position="314"/>
    </location>
</feature>
<keyword evidence="5 14" id="KW-0436">Ligase</keyword>
<comment type="catalytic activity">
    <reaction evidence="14">
        <text>5-phospho-beta-D-ribosylamine + glycine + ATP = N(1)-(5-phospho-beta-D-ribosyl)glycinamide + ADP + phosphate + H(+)</text>
        <dbReference type="Rhea" id="RHEA:17453"/>
        <dbReference type="ChEBI" id="CHEBI:15378"/>
        <dbReference type="ChEBI" id="CHEBI:30616"/>
        <dbReference type="ChEBI" id="CHEBI:43474"/>
        <dbReference type="ChEBI" id="CHEBI:57305"/>
        <dbReference type="ChEBI" id="CHEBI:58681"/>
        <dbReference type="ChEBI" id="CHEBI:143788"/>
        <dbReference type="ChEBI" id="CHEBI:456216"/>
        <dbReference type="EC" id="6.3.4.13"/>
    </reaction>
</comment>
<comment type="cofactor">
    <cofactor evidence="2">
        <name>Mg(2+)</name>
        <dbReference type="ChEBI" id="CHEBI:18420"/>
    </cofactor>
</comment>
<dbReference type="PROSITE" id="PS00184">
    <property type="entry name" value="GARS"/>
    <property type="match status" value="1"/>
</dbReference>
<organism evidence="18 20">
    <name type="scientific">Vagococcus xieshaowenii</name>
    <dbReference type="NCBI Taxonomy" id="2562451"/>
    <lineage>
        <taxon>Bacteria</taxon>
        <taxon>Bacillati</taxon>
        <taxon>Bacillota</taxon>
        <taxon>Bacilli</taxon>
        <taxon>Lactobacillales</taxon>
        <taxon>Enterococcaceae</taxon>
        <taxon>Vagococcus</taxon>
    </lineage>
</organism>
<proteinExistence type="inferred from homology"/>
<dbReference type="PROSITE" id="PS50975">
    <property type="entry name" value="ATP_GRASP"/>
    <property type="match status" value="1"/>
</dbReference>
<dbReference type="Gene3D" id="3.30.1490.20">
    <property type="entry name" value="ATP-grasp fold, A domain"/>
    <property type="match status" value="1"/>
</dbReference>
<dbReference type="HAMAP" id="MF_00138">
    <property type="entry name" value="GARS"/>
    <property type="match status" value="1"/>
</dbReference>
<accession>A0AAJ5EFP2</accession>
<dbReference type="PANTHER" id="PTHR43472">
    <property type="entry name" value="PHOSPHORIBOSYLAMINE--GLYCINE LIGASE"/>
    <property type="match status" value="1"/>
</dbReference>
<keyword evidence="10" id="KW-0464">Manganese</keyword>
<reference evidence="17 19" key="2">
    <citation type="journal article" date="2020" name="Int. J. Syst. Evol. Microbiol.">
        <title>Vagococcus xieshaowenii sp. nov., isolated from snow finch (Montifringilla taczanowskii) cloacal content.</title>
        <authorList>
            <person name="Ge Y."/>
            <person name="Yang J."/>
            <person name="Lai X.H."/>
            <person name="Zhang G."/>
            <person name="Jin D."/>
            <person name="Lu S."/>
            <person name="Wang B."/>
            <person name="Huang Y."/>
            <person name="Huang Y."/>
            <person name="Ren Z."/>
            <person name="Zhang X."/>
            <person name="Xu J."/>
        </authorList>
    </citation>
    <scope>NUCLEOTIDE SEQUENCE [LARGE SCALE GENOMIC DNA]</scope>
    <source>
        <strain evidence="19">personal::cf-49</strain>
        <strain evidence="17">Personal::cf-49</strain>
    </source>
</reference>
<dbReference type="Pfam" id="PF02843">
    <property type="entry name" value="GARS_C"/>
    <property type="match status" value="1"/>
</dbReference>
<dbReference type="InterPro" id="IPR020559">
    <property type="entry name" value="PRibGlycinamide_synth_CS"/>
</dbReference>
<evidence type="ECO:0000256" key="9">
    <source>
        <dbReference type="ARBA" id="ARBA00022840"/>
    </source>
</evidence>
<dbReference type="NCBIfam" id="TIGR00877">
    <property type="entry name" value="purD"/>
    <property type="match status" value="1"/>
</dbReference>
<evidence type="ECO:0000256" key="6">
    <source>
        <dbReference type="ARBA" id="ARBA00022723"/>
    </source>
</evidence>
<dbReference type="InterPro" id="IPR000115">
    <property type="entry name" value="PRibGlycinamide_synth"/>
</dbReference>
<dbReference type="GO" id="GO:0006189">
    <property type="term" value="P:'de novo' IMP biosynthetic process"/>
    <property type="evidence" value="ECO:0007669"/>
    <property type="project" value="UniProtKB-UniRule"/>
</dbReference>
<evidence type="ECO:0000256" key="8">
    <source>
        <dbReference type="ARBA" id="ARBA00022755"/>
    </source>
</evidence>